<gene>
    <name evidence="4" type="ORF">TI39_contig406g00007</name>
</gene>
<sequence>MEVVGSAVGIASLGIQVCQGLLDYYDGWKGYPTDIAGAYNSIADLNKTLALLKVSLDAKELDHDRAERAKEALETCKDGLTRLSKKLQKLQTHEKPQGFRQRLWSEFQRGSYPFKASTLAKLREIVDDVMERLKPALQVLQLDVSINSQKTLLVVAADTKETAKRTAFIESAVTDISTQTQQLLASKQSDQFKKITHWLSPPDPLTNHFSARQRHEPHTGAWLLDHKSYLNWKTGTIKHLWMYGKAGCGKTVLSSTTIEDMQRHCGKLPNVGHAIFYFSFSDDHKQSYENMIGSVTAQLAWKDPGLSMLQQAYEKPTATRPSIEELENIVVKSIQSYDTVYLQLDALDECPESNDIRQHVLDGLKRLSQRAPSLGIFATSRELRDVHEAMDQLGAELLVIPTRAVDIDIQRYVMTTVSHDPRLGRLSPETKLLIQATIAQKADGMFRWAYCQLQELKKLKSTKPKYVKDALLSLPSNLDETYERMLTGIEERYREEALTLLRWITYARSPLTLGELAEVTIVNPEGTGSVDFDERGDIEDTLDILTGLVTVTGHDESVHYDRIATALVHKGTKIRLAHFTVQEYLESKRIIDSKARNFYLEYSACHRFLAHSCLTYMEHYSASDQRDKRNFPVLSYARNFWVHHSSVQQSEDVSREVRFLCSEKCSKDWLRTVKGGRTTSALYLASFYGFDHVVSALLRNEAITNPREGRLYQALSGASLRGNDKVVRILIDAGAVVDAKEEEQLNALEAAAMEGHEKIVRMLIDAGANVNAIGADGGSALPKASFVGHEVVVRMLLDAGANATHALTPDQGSANALHEACDGGHTKIVQMLLDAGADINGQGGRYGSPLQAASNSGHAKTVQVLLDAGAKVNAQGREGCAIHSASYEGHASVVQILLEAGADPDALDRWEGIARAPDGWFTTALEAAARWGHEDVVRVLIDAGADVNIRFEGTKYRSALEAAEGNETIKRMLIDAGAVQESDQLDD</sequence>
<keyword evidence="1" id="KW-0677">Repeat</keyword>
<keyword evidence="5" id="KW-1185">Reference proteome</keyword>
<dbReference type="InterPro" id="IPR027417">
    <property type="entry name" value="P-loop_NTPase"/>
</dbReference>
<feature type="repeat" description="ANK" evidence="2">
    <location>
        <begin position="743"/>
        <end position="775"/>
    </location>
</feature>
<feature type="repeat" description="ANK" evidence="2">
    <location>
        <begin position="776"/>
        <end position="802"/>
    </location>
</feature>
<dbReference type="PROSITE" id="PS50088">
    <property type="entry name" value="ANK_REPEAT"/>
    <property type="match status" value="6"/>
</dbReference>
<feature type="repeat" description="ANK" evidence="2">
    <location>
        <begin position="812"/>
        <end position="844"/>
    </location>
</feature>
<dbReference type="Pfam" id="PF12796">
    <property type="entry name" value="Ank_2"/>
    <property type="match status" value="2"/>
</dbReference>
<feature type="domain" description="Nephrocystin 3-like N-terminal" evidence="3">
    <location>
        <begin position="219"/>
        <end position="381"/>
    </location>
</feature>
<dbReference type="PROSITE" id="PS50297">
    <property type="entry name" value="ANK_REP_REGION"/>
    <property type="match status" value="6"/>
</dbReference>
<accession>A0A0F4GMD3</accession>
<dbReference type="Pfam" id="PF24883">
    <property type="entry name" value="NPHP3_N"/>
    <property type="match status" value="1"/>
</dbReference>
<evidence type="ECO:0000256" key="1">
    <source>
        <dbReference type="ARBA" id="ARBA00022737"/>
    </source>
</evidence>
<dbReference type="Proteomes" id="UP000033647">
    <property type="component" value="Unassembled WGS sequence"/>
</dbReference>
<keyword evidence="2" id="KW-0040">ANK repeat</keyword>
<evidence type="ECO:0000313" key="4">
    <source>
        <dbReference type="EMBL" id="KJX98546.1"/>
    </source>
</evidence>
<comment type="caution">
    <text evidence="4">The sequence shown here is derived from an EMBL/GenBank/DDBJ whole genome shotgun (WGS) entry which is preliminary data.</text>
</comment>
<protein>
    <submittedName>
        <fullName evidence="4">Ankyrin repeat protein</fullName>
    </submittedName>
</protein>
<evidence type="ECO:0000259" key="3">
    <source>
        <dbReference type="Pfam" id="PF24883"/>
    </source>
</evidence>
<dbReference type="OrthoDB" id="3650614at2759"/>
<feature type="repeat" description="ANK" evidence="2">
    <location>
        <begin position="923"/>
        <end position="952"/>
    </location>
</feature>
<name>A0A0F4GMD3_9PEZI</name>
<dbReference type="Pfam" id="PF00023">
    <property type="entry name" value="Ank"/>
    <property type="match status" value="1"/>
</dbReference>
<evidence type="ECO:0000313" key="5">
    <source>
        <dbReference type="Proteomes" id="UP000033647"/>
    </source>
</evidence>
<dbReference type="SUPFAM" id="SSF48403">
    <property type="entry name" value="Ankyrin repeat"/>
    <property type="match status" value="1"/>
</dbReference>
<dbReference type="Gene3D" id="3.40.50.300">
    <property type="entry name" value="P-loop containing nucleotide triphosphate hydrolases"/>
    <property type="match status" value="1"/>
</dbReference>
<organism evidence="4 5">
    <name type="scientific">Zymoseptoria brevis</name>
    <dbReference type="NCBI Taxonomy" id="1047168"/>
    <lineage>
        <taxon>Eukaryota</taxon>
        <taxon>Fungi</taxon>
        <taxon>Dikarya</taxon>
        <taxon>Ascomycota</taxon>
        <taxon>Pezizomycotina</taxon>
        <taxon>Dothideomycetes</taxon>
        <taxon>Dothideomycetidae</taxon>
        <taxon>Mycosphaerellales</taxon>
        <taxon>Mycosphaerellaceae</taxon>
        <taxon>Zymoseptoria</taxon>
    </lineage>
</organism>
<dbReference type="PANTHER" id="PTHR10039">
    <property type="entry name" value="AMELOGENIN"/>
    <property type="match status" value="1"/>
</dbReference>
<feature type="repeat" description="ANK" evidence="2">
    <location>
        <begin position="845"/>
        <end position="877"/>
    </location>
</feature>
<dbReference type="Gene3D" id="1.25.40.20">
    <property type="entry name" value="Ankyrin repeat-containing domain"/>
    <property type="match status" value="2"/>
</dbReference>
<dbReference type="PANTHER" id="PTHR10039:SF16">
    <property type="entry name" value="GPI INOSITOL-DEACYLASE"/>
    <property type="match status" value="1"/>
</dbReference>
<feature type="repeat" description="ANK" evidence="2">
    <location>
        <begin position="877"/>
        <end position="909"/>
    </location>
</feature>
<dbReference type="SMART" id="SM00248">
    <property type="entry name" value="ANK"/>
    <property type="match status" value="8"/>
</dbReference>
<dbReference type="AlphaFoldDB" id="A0A0F4GMD3"/>
<reference evidence="4 5" key="1">
    <citation type="submission" date="2015-03" db="EMBL/GenBank/DDBJ databases">
        <title>RNA-seq based gene annotation and comparative genomics of four Zymoseptoria species reveal species-specific pathogenicity related genes and transposable element activity.</title>
        <authorList>
            <person name="Grandaubert J."/>
            <person name="Bhattacharyya A."/>
            <person name="Stukenbrock E.H."/>
        </authorList>
    </citation>
    <scope>NUCLEOTIDE SEQUENCE [LARGE SCALE GENOMIC DNA]</scope>
    <source>
        <strain evidence="4 5">Zb18110</strain>
    </source>
</reference>
<proteinExistence type="predicted"/>
<dbReference type="STRING" id="1047168.A0A0F4GMD3"/>
<dbReference type="InterPro" id="IPR056884">
    <property type="entry name" value="NPHP3-like_N"/>
</dbReference>
<dbReference type="InterPro" id="IPR002110">
    <property type="entry name" value="Ankyrin_rpt"/>
</dbReference>
<evidence type="ECO:0000256" key="2">
    <source>
        <dbReference type="PROSITE-ProRule" id="PRU00023"/>
    </source>
</evidence>
<dbReference type="EMBL" id="LAFY01000398">
    <property type="protein sequence ID" value="KJX98546.1"/>
    <property type="molecule type" value="Genomic_DNA"/>
</dbReference>
<dbReference type="SUPFAM" id="SSF52540">
    <property type="entry name" value="P-loop containing nucleoside triphosphate hydrolases"/>
    <property type="match status" value="1"/>
</dbReference>
<dbReference type="InterPro" id="IPR036770">
    <property type="entry name" value="Ankyrin_rpt-contain_sf"/>
</dbReference>